<organism evidence="8 9">
    <name type="scientific">Molorchus minor</name>
    <dbReference type="NCBI Taxonomy" id="1323400"/>
    <lineage>
        <taxon>Eukaryota</taxon>
        <taxon>Metazoa</taxon>
        <taxon>Ecdysozoa</taxon>
        <taxon>Arthropoda</taxon>
        <taxon>Hexapoda</taxon>
        <taxon>Insecta</taxon>
        <taxon>Pterygota</taxon>
        <taxon>Neoptera</taxon>
        <taxon>Endopterygota</taxon>
        <taxon>Coleoptera</taxon>
        <taxon>Polyphaga</taxon>
        <taxon>Cucujiformia</taxon>
        <taxon>Chrysomeloidea</taxon>
        <taxon>Cerambycidae</taxon>
        <taxon>Lamiinae</taxon>
        <taxon>Monochamini</taxon>
        <taxon>Molorchus</taxon>
    </lineage>
</organism>
<dbReference type="Gene3D" id="3.40.50.1820">
    <property type="entry name" value="alpha/beta hydrolase"/>
    <property type="match status" value="1"/>
</dbReference>
<gene>
    <name evidence="8" type="ORF">NQ317_005948</name>
</gene>
<dbReference type="InterPro" id="IPR019826">
    <property type="entry name" value="Carboxylesterase_B_AS"/>
</dbReference>
<dbReference type="Pfam" id="PF00135">
    <property type="entry name" value="COesterase"/>
    <property type="match status" value="1"/>
</dbReference>
<dbReference type="EMBL" id="JAPWTJ010003346">
    <property type="protein sequence ID" value="KAJ8958191.1"/>
    <property type="molecule type" value="Genomic_DNA"/>
</dbReference>
<evidence type="ECO:0000256" key="6">
    <source>
        <dbReference type="RuleBase" id="RU361235"/>
    </source>
</evidence>
<evidence type="ECO:0000259" key="7">
    <source>
        <dbReference type="Pfam" id="PF00135"/>
    </source>
</evidence>
<reference evidence="8" key="1">
    <citation type="journal article" date="2023" name="Insect Mol. Biol.">
        <title>Genome sequencing provides insights into the evolution of gene families encoding plant cell wall-degrading enzymes in longhorned beetles.</title>
        <authorList>
            <person name="Shin N.R."/>
            <person name="Okamura Y."/>
            <person name="Kirsch R."/>
            <person name="Pauchet Y."/>
        </authorList>
    </citation>
    <scope>NUCLEOTIDE SEQUENCE</scope>
    <source>
        <strain evidence="8">MMC_N1</strain>
    </source>
</reference>
<dbReference type="InterPro" id="IPR002018">
    <property type="entry name" value="CarbesteraseB"/>
</dbReference>
<proteinExistence type="inferred from homology"/>
<dbReference type="EC" id="3.1.1.-" evidence="6"/>
<evidence type="ECO:0000256" key="4">
    <source>
        <dbReference type="ARBA" id="ARBA00023157"/>
    </source>
</evidence>
<keyword evidence="2" id="KW-0719">Serine esterase</keyword>
<keyword evidence="5" id="KW-0325">Glycoprotein</keyword>
<evidence type="ECO:0000256" key="1">
    <source>
        <dbReference type="ARBA" id="ARBA00005964"/>
    </source>
</evidence>
<evidence type="ECO:0000313" key="8">
    <source>
        <dbReference type="EMBL" id="KAJ8958191.1"/>
    </source>
</evidence>
<dbReference type="InterPro" id="IPR029058">
    <property type="entry name" value="AB_hydrolase_fold"/>
</dbReference>
<evidence type="ECO:0000256" key="5">
    <source>
        <dbReference type="ARBA" id="ARBA00023180"/>
    </source>
</evidence>
<dbReference type="PANTHER" id="PTHR43142">
    <property type="entry name" value="CARBOXYLIC ESTER HYDROLASE"/>
    <property type="match status" value="1"/>
</dbReference>
<evidence type="ECO:0000256" key="2">
    <source>
        <dbReference type="ARBA" id="ARBA00022487"/>
    </source>
</evidence>
<dbReference type="PROSITE" id="PS00122">
    <property type="entry name" value="CARBOXYLESTERASE_B_1"/>
    <property type="match status" value="1"/>
</dbReference>
<comment type="caution">
    <text evidence="8">The sequence shown here is derived from an EMBL/GenBank/DDBJ whole genome shotgun (WGS) entry which is preliminary data.</text>
</comment>
<protein>
    <recommendedName>
        <fullName evidence="6">Carboxylic ester hydrolase</fullName>
        <ecNumber evidence="6">3.1.1.-</ecNumber>
    </recommendedName>
</protein>
<sequence length="127" mass="14008">MGLKDQQFALKWVQENIHLFGGDPTQVTIMGQSAGCFSYISSIKPRICRGAIAESASALCTWAYQRHSKDTAYGIAAEIDSNFTTDRSSEELLQFLQSVDAKSIDNTADKYKIFAPVIEVEHDGAIK</sequence>
<dbReference type="Proteomes" id="UP001162164">
    <property type="component" value="Unassembled WGS sequence"/>
</dbReference>
<feature type="domain" description="Carboxylesterase type B" evidence="7">
    <location>
        <begin position="1"/>
        <end position="118"/>
    </location>
</feature>
<name>A0ABQ9IRY0_9CUCU</name>
<keyword evidence="9" id="KW-1185">Reference proteome</keyword>
<evidence type="ECO:0000256" key="3">
    <source>
        <dbReference type="ARBA" id="ARBA00022801"/>
    </source>
</evidence>
<keyword evidence="3 6" id="KW-0378">Hydrolase</keyword>
<comment type="similarity">
    <text evidence="1 6">Belongs to the type-B carboxylesterase/lipase family.</text>
</comment>
<dbReference type="PANTHER" id="PTHR43142:SF1">
    <property type="entry name" value="CARBOXYLIC ESTER HYDROLASE"/>
    <property type="match status" value="1"/>
</dbReference>
<accession>A0ABQ9IRY0</accession>
<evidence type="ECO:0000313" key="9">
    <source>
        <dbReference type="Proteomes" id="UP001162164"/>
    </source>
</evidence>
<keyword evidence="4" id="KW-1015">Disulfide bond</keyword>
<dbReference type="SUPFAM" id="SSF53474">
    <property type="entry name" value="alpha/beta-Hydrolases"/>
    <property type="match status" value="1"/>
</dbReference>